<proteinExistence type="predicted"/>
<name>A0A7S1B3R2_9STRA</name>
<reference evidence="2" key="1">
    <citation type="submission" date="2021-01" db="EMBL/GenBank/DDBJ databases">
        <authorList>
            <person name="Corre E."/>
            <person name="Pelletier E."/>
            <person name="Niang G."/>
            <person name="Scheremetjew M."/>
            <person name="Finn R."/>
            <person name="Kale V."/>
            <person name="Holt S."/>
            <person name="Cochrane G."/>
            <person name="Meng A."/>
            <person name="Brown T."/>
            <person name="Cohen L."/>
        </authorList>
    </citation>
    <scope>NUCLEOTIDE SEQUENCE</scope>
    <source>
        <strain evidence="2">308</strain>
    </source>
</reference>
<dbReference type="EMBL" id="HBFR01000777">
    <property type="protein sequence ID" value="CAD8873303.1"/>
    <property type="molecule type" value="Transcribed_RNA"/>
</dbReference>
<evidence type="ECO:0000256" key="1">
    <source>
        <dbReference type="SAM" id="SignalP"/>
    </source>
</evidence>
<organism evidence="2">
    <name type="scientific">Corethron hystrix</name>
    <dbReference type="NCBI Taxonomy" id="216773"/>
    <lineage>
        <taxon>Eukaryota</taxon>
        <taxon>Sar</taxon>
        <taxon>Stramenopiles</taxon>
        <taxon>Ochrophyta</taxon>
        <taxon>Bacillariophyta</taxon>
        <taxon>Coscinodiscophyceae</taxon>
        <taxon>Corethrophycidae</taxon>
        <taxon>Corethrales</taxon>
        <taxon>Corethraceae</taxon>
        <taxon>Corethron</taxon>
    </lineage>
</organism>
<feature type="chain" id="PRO_5030743133" evidence="1">
    <location>
        <begin position="20"/>
        <end position="462"/>
    </location>
</feature>
<evidence type="ECO:0000313" key="2">
    <source>
        <dbReference type="EMBL" id="CAD8873303.1"/>
    </source>
</evidence>
<dbReference type="AlphaFoldDB" id="A0A7S1B3R2"/>
<feature type="signal peptide" evidence="1">
    <location>
        <begin position="1"/>
        <end position="19"/>
    </location>
</feature>
<protein>
    <submittedName>
        <fullName evidence="2">Uncharacterized protein</fullName>
    </submittedName>
</protein>
<accession>A0A7S1B3R2</accession>
<sequence length="462" mass="50683">MRLTSLVIFLSACTRSVRSGGSRAVSDSRIRSKDVAPAVGRGFSLNTGSVYSDCIMAGAMTTSSFDYDFILIQNDGQSVSLSQFQGDVDYAWMQSQLEVDSENDAGSEIVTSQIISAMKVDYYYSNAKDEDMTMHPTSENLLRSGNVILFFQSCGPSFIRGIRRQSKLTSIIRYQSATPESGESFGQALIGQTSGDITKKADDNALSSSLSIVIKGFGLQLSKRGGTVSFTSMEDFVDASQTAFQAMQNPRIGIIVSAEVSPWTSNMLFQRHVGALLEVEGDGVLPSIRKVNLNINAEIVTQIDEENRRRMSILGKMSLCMRSVMKIPSFYNNRCLVNHKGANNCMTLQELRDTLTIPTSSGGTNVFPYESKLSDDTIFMKEFAFPCMVALGSPMNNIRGGAMMFHQWMEIDACSKIMCLYPGAVWTGSDCVLPQITHTSMDSIVESYCDPEITDRVGPQSN</sequence>
<gene>
    <name evidence="2" type="ORF">CHYS00102_LOCUS461</name>
</gene>
<keyword evidence="1" id="KW-0732">Signal</keyword>